<dbReference type="AlphaFoldDB" id="A0A232F4Z3"/>
<reference evidence="1 2" key="1">
    <citation type="journal article" date="2017" name="Curr. Biol.">
        <title>The Evolution of Venom by Co-option of Single-Copy Genes.</title>
        <authorList>
            <person name="Martinson E.O."/>
            <person name="Mrinalini"/>
            <person name="Kelkar Y.D."/>
            <person name="Chang C.H."/>
            <person name="Werren J.H."/>
        </authorList>
    </citation>
    <scope>NUCLEOTIDE SEQUENCE [LARGE SCALE GENOMIC DNA]</scope>
    <source>
        <strain evidence="1 2">Alberta</strain>
        <tissue evidence="1">Whole body</tissue>
    </source>
</reference>
<evidence type="ECO:0000313" key="1">
    <source>
        <dbReference type="EMBL" id="OXU25540.1"/>
    </source>
</evidence>
<proteinExistence type="predicted"/>
<gene>
    <name evidence="1" type="ORF">TSAR_009945</name>
</gene>
<dbReference type="Proteomes" id="UP000215335">
    <property type="component" value="Unassembled WGS sequence"/>
</dbReference>
<dbReference type="EMBL" id="NNAY01001000">
    <property type="protein sequence ID" value="OXU25540.1"/>
    <property type="molecule type" value="Genomic_DNA"/>
</dbReference>
<comment type="caution">
    <text evidence="1">The sequence shown here is derived from an EMBL/GenBank/DDBJ whole genome shotgun (WGS) entry which is preliminary data.</text>
</comment>
<keyword evidence="2" id="KW-1185">Reference proteome</keyword>
<accession>A0A232F4Z3</accession>
<sequence length="140" mass="16192">MRSRPCLIWEEMGDKELQLDCSVTPGDFSLCAIRGSIVFKCHYYVYIVTCAVPRRESMPFILPPSLRESRNSFPIENSRIPCLTLERAENPSLGVFKKKETERKITAARRKSARHFPSILSLRSRRNCIGFLNAVQWEKI</sequence>
<organism evidence="1 2">
    <name type="scientific">Trichomalopsis sarcophagae</name>
    <dbReference type="NCBI Taxonomy" id="543379"/>
    <lineage>
        <taxon>Eukaryota</taxon>
        <taxon>Metazoa</taxon>
        <taxon>Ecdysozoa</taxon>
        <taxon>Arthropoda</taxon>
        <taxon>Hexapoda</taxon>
        <taxon>Insecta</taxon>
        <taxon>Pterygota</taxon>
        <taxon>Neoptera</taxon>
        <taxon>Endopterygota</taxon>
        <taxon>Hymenoptera</taxon>
        <taxon>Apocrita</taxon>
        <taxon>Proctotrupomorpha</taxon>
        <taxon>Chalcidoidea</taxon>
        <taxon>Pteromalidae</taxon>
        <taxon>Pteromalinae</taxon>
        <taxon>Trichomalopsis</taxon>
    </lineage>
</organism>
<evidence type="ECO:0000313" key="2">
    <source>
        <dbReference type="Proteomes" id="UP000215335"/>
    </source>
</evidence>
<protein>
    <submittedName>
        <fullName evidence="1">Uncharacterized protein</fullName>
    </submittedName>
</protein>
<name>A0A232F4Z3_9HYME</name>